<name>A0AA41Q315_9ACTN</name>
<comment type="caution">
    <text evidence="2">The sequence shown here is derived from an EMBL/GenBank/DDBJ whole genome shotgun (WGS) entry which is preliminary data.</text>
</comment>
<organism evidence="2 3">
    <name type="scientific">Yinghuangia soli</name>
    <dbReference type="NCBI Taxonomy" id="2908204"/>
    <lineage>
        <taxon>Bacteria</taxon>
        <taxon>Bacillati</taxon>
        <taxon>Actinomycetota</taxon>
        <taxon>Actinomycetes</taxon>
        <taxon>Kitasatosporales</taxon>
        <taxon>Streptomycetaceae</taxon>
        <taxon>Yinghuangia</taxon>
    </lineage>
</organism>
<keyword evidence="3" id="KW-1185">Reference proteome</keyword>
<dbReference type="Proteomes" id="UP001165378">
    <property type="component" value="Unassembled WGS sequence"/>
</dbReference>
<accession>A0AA41Q315</accession>
<feature type="transmembrane region" description="Helical" evidence="1">
    <location>
        <begin position="156"/>
        <end position="179"/>
    </location>
</feature>
<gene>
    <name evidence="2" type="primary">opgC</name>
    <name evidence="2" type="ORF">LZ495_22955</name>
</gene>
<evidence type="ECO:0000256" key="1">
    <source>
        <dbReference type="SAM" id="Phobius"/>
    </source>
</evidence>
<feature type="transmembrane region" description="Helical" evidence="1">
    <location>
        <begin position="247"/>
        <end position="267"/>
    </location>
</feature>
<evidence type="ECO:0000313" key="3">
    <source>
        <dbReference type="Proteomes" id="UP001165378"/>
    </source>
</evidence>
<protein>
    <submittedName>
        <fullName evidence="2">OpgC domain-containing protein</fullName>
    </submittedName>
</protein>
<keyword evidence="1" id="KW-0472">Membrane</keyword>
<evidence type="ECO:0000313" key="2">
    <source>
        <dbReference type="EMBL" id="MCF2530060.1"/>
    </source>
</evidence>
<keyword evidence="1" id="KW-1133">Transmembrane helix</keyword>
<sequence length="412" mass="43432">MAHGVSVHGPDCHCVVREEYRRAHDGFAEARRALARREGVPAVVAPSELATRQWIDDELRAKSVDLAAKRRAHGRTALRLLGTRTLAVFAAAVVVLLVVQALTAIGTGWTVTRTAALAAAVVAVGALAGVAYWARASAGLYAPVRGLDGRLSTSKAIAGLWAVALTYTFVFFAVRLAAASDGDDRSDLLDSLGSVSADQIALFAAPLLAAVLVRRIVGDKVGRRVLQKPYSDRARLRDLVTDDGGRAALADAQYVLVNLVAVGFVVVGLARDPEVLPDIPATLVALAMVSVAVYVVAKLVENNRPVILSVVRVHVPGNLDTAVRQGDDIEIRGTNLAAAGVHEPDQLARVVVRFGAVHVYAPLVPTETGFANPCDAIVVVPIPVDVDPGRVELCVVTASGIESNTYEIEIAE</sequence>
<feature type="transmembrane region" description="Helical" evidence="1">
    <location>
        <begin position="199"/>
        <end position="217"/>
    </location>
</feature>
<dbReference type="AlphaFoldDB" id="A0AA41Q315"/>
<dbReference type="EMBL" id="JAKFHA010000014">
    <property type="protein sequence ID" value="MCF2530060.1"/>
    <property type="molecule type" value="Genomic_DNA"/>
</dbReference>
<feature type="transmembrane region" description="Helical" evidence="1">
    <location>
        <begin position="279"/>
        <end position="297"/>
    </location>
</feature>
<feature type="transmembrane region" description="Helical" evidence="1">
    <location>
        <begin position="85"/>
        <end position="109"/>
    </location>
</feature>
<keyword evidence="1" id="KW-0812">Transmembrane</keyword>
<dbReference type="RefSeq" id="WP_235054732.1">
    <property type="nucleotide sequence ID" value="NZ_JAKFHA010000014.1"/>
</dbReference>
<proteinExistence type="predicted"/>
<feature type="transmembrane region" description="Helical" evidence="1">
    <location>
        <begin position="115"/>
        <end position="135"/>
    </location>
</feature>
<reference evidence="2" key="1">
    <citation type="submission" date="2022-01" db="EMBL/GenBank/DDBJ databases">
        <title>Genome-Based Taxonomic Classification of the Phylum Actinobacteria.</title>
        <authorList>
            <person name="Gao Y."/>
        </authorList>
    </citation>
    <scope>NUCLEOTIDE SEQUENCE</scope>
    <source>
        <strain evidence="2">KLBMP 8922</strain>
    </source>
</reference>